<evidence type="ECO:0000256" key="2">
    <source>
        <dbReference type="ARBA" id="ARBA00023002"/>
    </source>
</evidence>
<dbReference type="PROSITE" id="PS00687">
    <property type="entry name" value="ALDEHYDE_DEHYDR_GLU"/>
    <property type="match status" value="1"/>
</dbReference>
<comment type="similarity">
    <text evidence="1 4">Belongs to the aldehyde dehydrogenase family.</text>
</comment>
<dbReference type="SUPFAM" id="SSF53720">
    <property type="entry name" value="ALDH-like"/>
    <property type="match status" value="1"/>
</dbReference>
<feature type="domain" description="Aldehyde dehydrogenase" evidence="5">
    <location>
        <begin position="29"/>
        <end position="483"/>
    </location>
</feature>
<comment type="caution">
    <text evidence="6">The sequence shown here is derived from an EMBL/GenBank/DDBJ whole genome shotgun (WGS) entry which is preliminary data.</text>
</comment>
<keyword evidence="2 4" id="KW-0560">Oxidoreductase</keyword>
<dbReference type="InterPro" id="IPR016163">
    <property type="entry name" value="Ald_DH_C"/>
</dbReference>
<dbReference type="InterPro" id="IPR015590">
    <property type="entry name" value="Aldehyde_DH_dom"/>
</dbReference>
<organism evidence="6 7">
    <name type="scientific">Tilletia horrida</name>
    <dbReference type="NCBI Taxonomy" id="155126"/>
    <lineage>
        <taxon>Eukaryota</taxon>
        <taxon>Fungi</taxon>
        <taxon>Dikarya</taxon>
        <taxon>Basidiomycota</taxon>
        <taxon>Ustilaginomycotina</taxon>
        <taxon>Exobasidiomycetes</taxon>
        <taxon>Tilletiales</taxon>
        <taxon>Tilletiaceae</taxon>
        <taxon>Tilletia</taxon>
    </lineage>
</organism>
<evidence type="ECO:0000256" key="1">
    <source>
        <dbReference type="ARBA" id="ARBA00009986"/>
    </source>
</evidence>
<dbReference type="InterPro" id="IPR029510">
    <property type="entry name" value="Ald_DH_CS_GLU"/>
</dbReference>
<dbReference type="Gene3D" id="3.40.605.10">
    <property type="entry name" value="Aldehyde Dehydrogenase, Chain A, domain 1"/>
    <property type="match status" value="1"/>
</dbReference>
<name>A0AAN6GXT9_9BASI</name>
<evidence type="ECO:0000259" key="5">
    <source>
        <dbReference type="Pfam" id="PF00171"/>
    </source>
</evidence>
<dbReference type="GO" id="GO:0016620">
    <property type="term" value="F:oxidoreductase activity, acting on the aldehyde or oxo group of donors, NAD or NADP as acceptor"/>
    <property type="evidence" value="ECO:0007669"/>
    <property type="project" value="InterPro"/>
</dbReference>
<reference evidence="6" key="1">
    <citation type="journal article" date="2023" name="PhytoFront">
        <title>Draft Genome Resources of Seven Strains of Tilletia horrida, Causal Agent of Kernel Smut of Rice.</title>
        <authorList>
            <person name="Khanal S."/>
            <person name="Antony Babu S."/>
            <person name="Zhou X.G."/>
        </authorList>
    </citation>
    <scope>NUCLEOTIDE SEQUENCE</scope>
    <source>
        <strain evidence="6">TX6</strain>
    </source>
</reference>
<dbReference type="Proteomes" id="UP001176517">
    <property type="component" value="Unassembled WGS sequence"/>
</dbReference>
<proteinExistence type="inferred from homology"/>
<evidence type="ECO:0000313" key="6">
    <source>
        <dbReference type="EMBL" id="KAK0554590.1"/>
    </source>
</evidence>
<accession>A0AAN6GXT9</accession>
<dbReference type="PANTHER" id="PTHR11699">
    <property type="entry name" value="ALDEHYDE DEHYDROGENASE-RELATED"/>
    <property type="match status" value="1"/>
</dbReference>
<evidence type="ECO:0000256" key="4">
    <source>
        <dbReference type="RuleBase" id="RU003345"/>
    </source>
</evidence>
<protein>
    <recommendedName>
        <fullName evidence="5">Aldehyde dehydrogenase domain-containing protein</fullName>
    </recommendedName>
</protein>
<dbReference type="AlphaFoldDB" id="A0AAN6GXT9"/>
<gene>
    <name evidence="6" type="ORF">OC846_002066</name>
</gene>
<evidence type="ECO:0000256" key="3">
    <source>
        <dbReference type="PROSITE-ProRule" id="PRU10007"/>
    </source>
</evidence>
<dbReference type="InterPro" id="IPR016162">
    <property type="entry name" value="Ald_DH_N"/>
</dbReference>
<feature type="active site" evidence="3">
    <location>
        <position position="258"/>
    </location>
</feature>
<keyword evidence="7" id="KW-1185">Reference proteome</keyword>
<dbReference type="InterPro" id="IPR016161">
    <property type="entry name" value="Ald_DH/histidinol_DH"/>
</dbReference>
<sequence>MSAPPTFEAPKESDVELRAFISGAYVDVHGSEEFQLENPFTEEPFIVLKGSSEADVEDAFKAAKEAQPAWEALSALERATLVRNLAALLTRDAVRLGSLETVVTGKQMAVQLGPQMEGFINMIAGWAHNTLGKSTTSIKDMVGITSYKAYGVVACLMPYNAPTGKLAMGIVPALLAGNTVILKPSERNALGVIALGALFKEAGFPDGVVSIVPGGPKVGALLASHMGIRAITFTGSVAGGRAVAEAAARSNLKKVILELGGKSPALVFDDADVQVAVGTLSAGIRLFAGQMCVANSRIYVQESIAEAFKTAFLQYHLSHKPGDPWDLASDLGMSPINDKKAYDSALAFIESARAEGGQIHQGETAKTKGYFVPATVITGLSEQAKAVKEEIFANVVHLSTFKTEAEAIRVANDTEFGLYASVWTSNTDRALRCSQALEAGTVVVNGSAPTLHPDLPFGGWKQSGTGKELGPDCIKEFMQEKTVFIKYKTAP</sequence>
<dbReference type="EMBL" id="JAPDMZ010000036">
    <property type="protein sequence ID" value="KAK0554590.1"/>
    <property type="molecule type" value="Genomic_DNA"/>
</dbReference>
<dbReference type="Gene3D" id="3.40.309.10">
    <property type="entry name" value="Aldehyde Dehydrogenase, Chain A, domain 2"/>
    <property type="match status" value="1"/>
</dbReference>
<evidence type="ECO:0000313" key="7">
    <source>
        <dbReference type="Proteomes" id="UP001176517"/>
    </source>
</evidence>
<dbReference type="Pfam" id="PF00171">
    <property type="entry name" value="Aldedh"/>
    <property type="match status" value="1"/>
</dbReference>
<dbReference type="FunFam" id="3.40.605.10:FF:000007">
    <property type="entry name" value="NAD/NADP-dependent betaine aldehyde dehydrogenase"/>
    <property type="match status" value="1"/>
</dbReference>